<dbReference type="GO" id="GO:0009097">
    <property type="term" value="P:isoleucine biosynthetic process"/>
    <property type="evidence" value="ECO:0007669"/>
    <property type="project" value="TreeGrafter"/>
</dbReference>
<dbReference type="GO" id="GO:0005948">
    <property type="term" value="C:acetolactate synthase complex"/>
    <property type="evidence" value="ECO:0007669"/>
    <property type="project" value="TreeGrafter"/>
</dbReference>
<dbReference type="GO" id="GO:0000287">
    <property type="term" value="F:magnesium ion binding"/>
    <property type="evidence" value="ECO:0007669"/>
    <property type="project" value="InterPro"/>
</dbReference>
<dbReference type="CDD" id="cd07035">
    <property type="entry name" value="TPP_PYR_POX_like"/>
    <property type="match status" value="1"/>
</dbReference>
<evidence type="ECO:0000256" key="5">
    <source>
        <dbReference type="ARBA" id="ARBA00023052"/>
    </source>
</evidence>
<dbReference type="GO" id="GO:0016829">
    <property type="term" value="F:lyase activity"/>
    <property type="evidence" value="ECO:0007669"/>
    <property type="project" value="UniProtKB-KW"/>
</dbReference>
<keyword evidence="10" id="KW-0456">Lyase</keyword>
<evidence type="ECO:0000259" key="7">
    <source>
        <dbReference type="Pfam" id="PF00205"/>
    </source>
</evidence>
<evidence type="ECO:0000256" key="4">
    <source>
        <dbReference type="ARBA" id="ARBA00022723"/>
    </source>
</evidence>
<gene>
    <name evidence="10" type="ORF">CT0861_04358</name>
</gene>
<dbReference type="Gene3D" id="3.40.50.970">
    <property type="match status" value="2"/>
</dbReference>
<dbReference type="Proteomes" id="UP000076552">
    <property type="component" value="Unassembled WGS sequence"/>
</dbReference>
<keyword evidence="4" id="KW-0479">Metal-binding</keyword>
<dbReference type="InterPro" id="IPR011766">
    <property type="entry name" value="TPP_enzyme_TPP-bd"/>
</dbReference>
<dbReference type="Gene3D" id="3.40.50.1220">
    <property type="entry name" value="TPP-binding domain"/>
    <property type="match status" value="1"/>
</dbReference>
<comment type="similarity">
    <text evidence="3 6">Belongs to the TPP enzyme family.</text>
</comment>
<feature type="domain" description="Thiamine pyrophosphate enzyme central" evidence="7">
    <location>
        <begin position="202"/>
        <end position="336"/>
    </location>
</feature>
<dbReference type="GO" id="GO:0030976">
    <property type="term" value="F:thiamine pyrophosphate binding"/>
    <property type="evidence" value="ECO:0007669"/>
    <property type="project" value="InterPro"/>
</dbReference>
<dbReference type="STRING" id="708197.A0A166W0B6"/>
<comment type="cofactor">
    <cofactor evidence="1">
        <name>Mg(2+)</name>
        <dbReference type="ChEBI" id="CHEBI:18420"/>
    </cofactor>
</comment>
<dbReference type="PROSITE" id="PS00187">
    <property type="entry name" value="TPP_ENZYMES"/>
    <property type="match status" value="1"/>
</dbReference>
<comment type="cofactor">
    <cofactor evidence="2">
        <name>thiamine diphosphate</name>
        <dbReference type="ChEBI" id="CHEBI:58937"/>
    </cofactor>
</comment>
<keyword evidence="5 6" id="KW-0786">Thiamine pyrophosphate</keyword>
<evidence type="ECO:0000256" key="2">
    <source>
        <dbReference type="ARBA" id="ARBA00001964"/>
    </source>
</evidence>
<feature type="domain" description="Thiamine pyrophosphate enzyme TPP-binding" evidence="8">
    <location>
        <begin position="403"/>
        <end position="566"/>
    </location>
</feature>
<evidence type="ECO:0000256" key="6">
    <source>
        <dbReference type="RuleBase" id="RU362132"/>
    </source>
</evidence>
<dbReference type="SUPFAM" id="SSF52467">
    <property type="entry name" value="DHS-like NAD/FAD-binding domain"/>
    <property type="match status" value="1"/>
</dbReference>
<dbReference type="InterPro" id="IPR000399">
    <property type="entry name" value="TPP-bd_CS"/>
</dbReference>
<dbReference type="InterPro" id="IPR045229">
    <property type="entry name" value="TPP_enz"/>
</dbReference>
<dbReference type="InterPro" id="IPR029035">
    <property type="entry name" value="DHS-like_NAD/FAD-binding_dom"/>
</dbReference>
<dbReference type="Pfam" id="PF00205">
    <property type="entry name" value="TPP_enzyme_M"/>
    <property type="match status" value="1"/>
</dbReference>
<organism evidence="10 11">
    <name type="scientific">Colletotrichum tofieldiae</name>
    <dbReference type="NCBI Taxonomy" id="708197"/>
    <lineage>
        <taxon>Eukaryota</taxon>
        <taxon>Fungi</taxon>
        <taxon>Dikarya</taxon>
        <taxon>Ascomycota</taxon>
        <taxon>Pezizomycotina</taxon>
        <taxon>Sordariomycetes</taxon>
        <taxon>Hypocreomycetidae</taxon>
        <taxon>Glomerellales</taxon>
        <taxon>Glomerellaceae</taxon>
        <taxon>Colletotrichum</taxon>
        <taxon>Colletotrichum spaethianum species complex</taxon>
    </lineage>
</organism>
<dbReference type="AlphaFoldDB" id="A0A166W0B6"/>
<keyword evidence="11" id="KW-1185">Reference proteome</keyword>
<dbReference type="EMBL" id="LFIV01000026">
    <property type="protein sequence ID" value="KZL75162.1"/>
    <property type="molecule type" value="Genomic_DNA"/>
</dbReference>
<dbReference type="InterPro" id="IPR029061">
    <property type="entry name" value="THDP-binding"/>
</dbReference>
<evidence type="ECO:0000256" key="3">
    <source>
        <dbReference type="ARBA" id="ARBA00007812"/>
    </source>
</evidence>
<protein>
    <submittedName>
        <fullName evidence="10">Benzaldehyde lyase</fullName>
    </submittedName>
</protein>
<feature type="domain" description="Thiamine pyrophosphate enzyme N-terminal TPP-binding" evidence="9">
    <location>
        <begin position="15"/>
        <end position="126"/>
    </location>
</feature>
<dbReference type="Pfam" id="PF02776">
    <property type="entry name" value="TPP_enzyme_N"/>
    <property type="match status" value="1"/>
</dbReference>
<reference evidence="10 11" key="1">
    <citation type="submission" date="2015-06" db="EMBL/GenBank/DDBJ databases">
        <title>Survival trade-offs in plant roots during colonization by closely related pathogenic and mutualistic fungi.</title>
        <authorList>
            <person name="Hacquard S."/>
            <person name="Kracher B."/>
            <person name="Hiruma K."/>
            <person name="Weinman A."/>
            <person name="Muench P."/>
            <person name="Garrido Oter R."/>
            <person name="Ver Loren van Themaat E."/>
            <person name="Dallerey J.-F."/>
            <person name="Damm U."/>
            <person name="Henrissat B."/>
            <person name="Lespinet O."/>
            <person name="Thon M."/>
            <person name="Kemen E."/>
            <person name="McHardy A.C."/>
            <person name="Schulze-Lefert P."/>
            <person name="O'Connell R.J."/>
        </authorList>
    </citation>
    <scope>NUCLEOTIDE SEQUENCE [LARGE SCALE GENOMIC DNA]</scope>
    <source>
        <strain evidence="10 11">0861</strain>
    </source>
</reference>
<name>A0A166W0B6_9PEZI</name>
<evidence type="ECO:0000259" key="9">
    <source>
        <dbReference type="Pfam" id="PF02776"/>
    </source>
</evidence>
<dbReference type="GO" id="GO:0003984">
    <property type="term" value="F:acetolactate synthase activity"/>
    <property type="evidence" value="ECO:0007669"/>
    <property type="project" value="TreeGrafter"/>
</dbReference>
<evidence type="ECO:0000259" key="8">
    <source>
        <dbReference type="Pfam" id="PF02775"/>
    </source>
</evidence>
<dbReference type="Pfam" id="PF02775">
    <property type="entry name" value="TPP_enzyme_C"/>
    <property type="match status" value="1"/>
</dbReference>
<evidence type="ECO:0000313" key="11">
    <source>
        <dbReference type="Proteomes" id="UP000076552"/>
    </source>
</evidence>
<evidence type="ECO:0000313" key="10">
    <source>
        <dbReference type="EMBL" id="KZL75162.1"/>
    </source>
</evidence>
<dbReference type="SUPFAM" id="SSF52518">
    <property type="entry name" value="Thiamin diphosphate-binding fold (THDP-binding)"/>
    <property type="match status" value="2"/>
</dbReference>
<proteinExistence type="inferred from homology"/>
<dbReference type="PANTHER" id="PTHR18968">
    <property type="entry name" value="THIAMINE PYROPHOSPHATE ENZYMES"/>
    <property type="match status" value="1"/>
</dbReference>
<accession>A0A166W0B6</accession>
<dbReference type="GO" id="GO:0050660">
    <property type="term" value="F:flavin adenine dinucleotide binding"/>
    <property type="evidence" value="ECO:0007669"/>
    <property type="project" value="TreeGrafter"/>
</dbReference>
<dbReference type="PANTHER" id="PTHR18968:SF166">
    <property type="entry name" value="2-HYDROXYACYL-COA LYASE 2"/>
    <property type="match status" value="1"/>
</dbReference>
<dbReference type="InterPro" id="IPR012000">
    <property type="entry name" value="Thiamin_PyroP_enz_cen_dom"/>
</dbReference>
<dbReference type="GO" id="GO:0009099">
    <property type="term" value="P:L-valine biosynthetic process"/>
    <property type="evidence" value="ECO:0007669"/>
    <property type="project" value="TreeGrafter"/>
</dbReference>
<comment type="caution">
    <text evidence="10">The sequence shown here is derived from an EMBL/GenBank/DDBJ whole genome shotgun (WGS) entry which is preliminary data.</text>
</comment>
<sequence length="627" mass="66326">MAFPLKYPKNRELVGGDLLAQSLAQLGAKVAFGIHGSFLIAAVEANIKLIDVRHETVAVQAAEGWAKVKGNNIPGLCFITANSGFCNGLPGLSTAFADRSPVFCITSSPPLRDAETNTLQGFHDQVVLSKPVTKFAHRVTNVSEIPRIVSLAWRATTVGAPGPVLVDFPIDVLFTPVQVENIAWGSVTAVPVSYPAPDSRAIDEAIGLWKAAKRPVIIVSTGAARAGDEVTRLAETTNTPVFHSPKFSTTIQHSHPVFAGAATQLPLLLAQGQAPDFVLLLGARTGFLIGGRSGAIVPNENAAKVVQVDLDGIEIGRSRKIDVGIVSDVGLAAHALAVAASKSPFQSSNEWLGKAMSLKRTSAKLMGNESEPVVLKTNGRIHPYHGVKTLFQSLPENSIVCIDGGEASGWALQCLDEARAGLSMVTTGYLGFLGNGFGYSLGAAVAAPDKLVINLHGDGSVGFHIGELDTYAKFSLNILTVVINNSVWGMSQAGQDMIYGEKTPQRPCIAMNTAIKYEIIAQGFGCESAVVDVIEEDNGSNGKKTLETLQETVRSLTSSKGPALLNLKVSDLPYHSSTKAMIGLSNDPNTIVVPYYDNLPRPYYKKPITETAGGVSEAPIGNQETLV</sequence>
<dbReference type="InterPro" id="IPR012001">
    <property type="entry name" value="Thiamin_PyroP_enz_TPP-bd_dom"/>
</dbReference>
<evidence type="ECO:0000256" key="1">
    <source>
        <dbReference type="ARBA" id="ARBA00001946"/>
    </source>
</evidence>